<dbReference type="GO" id="GO:0090482">
    <property type="term" value="F:vitamin transmembrane transporter activity"/>
    <property type="evidence" value="ECO:0007669"/>
    <property type="project" value="InterPro"/>
</dbReference>
<dbReference type="PANTHER" id="PTHR10686:SF19">
    <property type="entry name" value="THIAMINE TRANSPORTER 1"/>
    <property type="match status" value="1"/>
</dbReference>
<proteinExistence type="inferred from homology"/>
<keyword evidence="3" id="KW-0472">Membrane</keyword>
<dbReference type="InterPro" id="IPR002666">
    <property type="entry name" value="Folate_carrier"/>
</dbReference>
<evidence type="ECO:0000256" key="1">
    <source>
        <dbReference type="ARBA" id="ARBA00004141"/>
    </source>
</evidence>
<comment type="caution">
    <text evidence="4">The sequence shown here is derived from an EMBL/GenBank/DDBJ whole genome shotgun (WGS) entry which is preliminary data.</text>
</comment>
<dbReference type="Proteomes" id="UP001230051">
    <property type="component" value="Unassembled WGS sequence"/>
</dbReference>
<dbReference type="Gene3D" id="1.20.1250.20">
    <property type="entry name" value="MFS general substrate transporter like domains"/>
    <property type="match status" value="1"/>
</dbReference>
<feature type="transmembrane region" description="Helical" evidence="3">
    <location>
        <begin position="31"/>
        <end position="49"/>
    </location>
</feature>
<evidence type="ECO:0000313" key="4">
    <source>
        <dbReference type="EMBL" id="KAK1167766.1"/>
    </source>
</evidence>
<gene>
    <name evidence="4" type="primary">Slc19a2</name>
    <name evidence="4" type="ORF">AOXY_G10527</name>
</gene>
<feature type="transmembrane region" description="Helical" evidence="3">
    <location>
        <begin position="6"/>
        <end position="24"/>
    </location>
</feature>
<evidence type="ECO:0000256" key="2">
    <source>
        <dbReference type="ARBA" id="ARBA00005773"/>
    </source>
</evidence>
<feature type="transmembrane region" description="Helical" evidence="3">
    <location>
        <begin position="120"/>
        <end position="140"/>
    </location>
</feature>
<organism evidence="4 5">
    <name type="scientific">Acipenser oxyrinchus oxyrinchus</name>
    <dbReference type="NCBI Taxonomy" id="40147"/>
    <lineage>
        <taxon>Eukaryota</taxon>
        <taxon>Metazoa</taxon>
        <taxon>Chordata</taxon>
        <taxon>Craniata</taxon>
        <taxon>Vertebrata</taxon>
        <taxon>Euteleostomi</taxon>
        <taxon>Actinopterygii</taxon>
        <taxon>Chondrostei</taxon>
        <taxon>Acipenseriformes</taxon>
        <taxon>Acipenseridae</taxon>
        <taxon>Acipenser</taxon>
    </lineage>
</organism>
<dbReference type="AlphaFoldDB" id="A0AAD8DEW2"/>
<dbReference type="PANTHER" id="PTHR10686">
    <property type="entry name" value="FOLATE TRANSPORTER"/>
    <property type="match status" value="1"/>
</dbReference>
<comment type="subcellular location">
    <subcellularLocation>
        <location evidence="1">Membrane</location>
        <topology evidence="1">Multi-pass membrane protein</topology>
    </subcellularLocation>
</comment>
<dbReference type="InterPro" id="IPR036259">
    <property type="entry name" value="MFS_trans_sf"/>
</dbReference>
<keyword evidence="3" id="KW-0812">Transmembrane</keyword>
<keyword evidence="5" id="KW-1185">Reference proteome</keyword>
<feature type="transmembrane region" description="Helical" evidence="3">
    <location>
        <begin position="61"/>
        <end position="81"/>
    </location>
</feature>
<dbReference type="GO" id="GO:0005886">
    <property type="term" value="C:plasma membrane"/>
    <property type="evidence" value="ECO:0007669"/>
    <property type="project" value="TreeGrafter"/>
</dbReference>
<evidence type="ECO:0000256" key="3">
    <source>
        <dbReference type="SAM" id="Phobius"/>
    </source>
</evidence>
<evidence type="ECO:0000313" key="5">
    <source>
        <dbReference type="Proteomes" id="UP001230051"/>
    </source>
</evidence>
<dbReference type="Pfam" id="PF01770">
    <property type="entry name" value="Folate_carrier"/>
    <property type="match status" value="1"/>
</dbReference>
<dbReference type="SUPFAM" id="SSF103473">
    <property type="entry name" value="MFS general substrate transporter"/>
    <property type="match status" value="1"/>
</dbReference>
<protein>
    <submittedName>
        <fullName evidence="4">Thiamine transporter 1-like isoform X1</fullName>
    </submittedName>
</protein>
<accession>A0AAD8DEW2</accession>
<dbReference type="EMBL" id="JAGXEW010000009">
    <property type="protein sequence ID" value="KAK1167766.1"/>
    <property type="molecule type" value="Genomic_DNA"/>
</dbReference>
<keyword evidence="3" id="KW-1133">Transmembrane helix</keyword>
<comment type="similarity">
    <text evidence="2">Belongs to the reduced folate carrier (RFC) transporter (TC 2.A.48) family.</text>
</comment>
<sequence>VFNEVFPVWTYSYLALLLPVFLATDFLRYKPVIILQGASLIITYLMLMYAQGLMATQFMEFFYGVSTATEIAYYSYIYSVVDSSQYQRGTSYCRSITLVGYTVGSVTGQVLVSLAQVPLFYLNAITLTSVTLAFVTSWFLPMPNKSLFFHQTHSGGCGCKTSDERFACCPETLPLLTVQVKEGQAVGGGGLLEVLRMLWLDLLQCYSSWPLLCWSVWWALSTCGYLQVINYAQALWEEVLPSQDSDIYNGYVEAISTLLGTGGGGGQKPGILPGAFVDCISVRIFCYI</sequence>
<name>A0AAD8DEW2_ACIOX</name>
<reference evidence="4" key="1">
    <citation type="submission" date="2022-02" db="EMBL/GenBank/DDBJ databases">
        <title>Atlantic sturgeon de novo genome assembly.</title>
        <authorList>
            <person name="Stock M."/>
            <person name="Klopp C."/>
            <person name="Guiguen Y."/>
            <person name="Cabau C."/>
            <person name="Parinello H."/>
            <person name="Santidrian Yebra-Pimentel E."/>
            <person name="Kuhl H."/>
            <person name="Dirks R.P."/>
            <person name="Guessner J."/>
            <person name="Wuertz S."/>
            <person name="Du K."/>
            <person name="Schartl M."/>
        </authorList>
    </citation>
    <scope>NUCLEOTIDE SEQUENCE</scope>
    <source>
        <strain evidence="4">STURGEONOMICS-FGT-2020</strain>
        <tissue evidence="4">Whole blood</tissue>
    </source>
</reference>
<feature type="transmembrane region" description="Helical" evidence="3">
    <location>
        <begin position="93"/>
        <end position="114"/>
    </location>
</feature>
<feature type="non-terminal residue" evidence="4">
    <location>
        <position position="288"/>
    </location>
</feature>